<name>A0A9J6P553_9CLOT</name>
<dbReference type="RefSeq" id="WP_250860384.1">
    <property type="nucleotide sequence ID" value="NZ_JAGSOJ010000003.1"/>
</dbReference>
<accession>A0A9J6P553</accession>
<evidence type="ECO:0000313" key="2">
    <source>
        <dbReference type="Proteomes" id="UP001056429"/>
    </source>
</evidence>
<dbReference type="AlphaFoldDB" id="A0A9J6P553"/>
<sequence>MIPGIPLLYTGGKYYRSDLKEAVKLGKASVIEINQKGNIDGNIFIIRRIINDENYCYIRYSIKTRSRTWNFPVDVFKIYDDKGNEYRSRHGLMRGTLWSNEGIMRIPKLNDNDETLRFNFELYDRKENIKVNLKRGQVNEL</sequence>
<organism evidence="1 2">
    <name type="scientific">Oceanirhabdus seepicola</name>
    <dbReference type="NCBI Taxonomy" id="2828781"/>
    <lineage>
        <taxon>Bacteria</taxon>
        <taxon>Bacillati</taxon>
        <taxon>Bacillota</taxon>
        <taxon>Clostridia</taxon>
        <taxon>Eubacteriales</taxon>
        <taxon>Clostridiaceae</taxon>
        <taxon>Oceanirhabdus</taxon>
    </lineage>
</organism>
<dbReference type="Proteomes" id="UP001056429">
    <property type="component" value="Unassembled WGS sequence"/>
</dbReference>
<keyword evidence="2" id="KW-1185">Reference proteome</keyword>
<reference evidence="1" key="1">
    <citation type="journal article" date="2021" name="mSystems">
        <title>Bacteria and Archaea Synergistically Convert Glycine Betaine to Biogenic Methane in the Formosa Cold Seep of the South China Sea.</title>
        <authorList>
            <person name="Li L."/>
            <person name="Zhang W."/>
            <person name="Zhang S."/>
            <person name="Song L."/>
            <person name="Sun Q."/>
            <person name="Zhang H."/>
            <person name="Xiang H."/>
            <person name="Dong X."/>
        </authorList>
    </citation>
    <scope>NUCLEOTIDE SEQUENCE</scope>
    <source>
        <strain evidence="1">ZWT</strain>
    </source>
</reference>
<dbReference type="EMBL" id="JAGSOJ010000003">
    <property type="protein sequence ID" value="MCM1991278.1"/>
    <property type="molecule type" value="Genomic_DNA"/>
</dbReference>
<evidence type="ECO:0000313" key="1">
    <source>
        <dbReference type="EMBL" id="MCM1991278.1"/>
    </source>
</evidence>
<gene>
    <name evidence="1" type="ORF">KDK92_16205</name>
</gene>
<proteinExistence type="predicted"/>
<protein>
    <submittedName>
        <fullName evidence="1">Uncharacterized protein</fullName>
    </submittedName>
</protein>
<reference evidence="1" key="2">
    <citation type="submission" date="2021-04" db="EMBL/GenBank/DDBJ databases">
        <authorList>
            <person name="Dong X."/>
        </authorList>
    </citation>
    <scope>NUCLEOTIDE SEQUENCE</scope>
    <source>
        <strain evidence="1">ZWT</strain>
    </source>
</reference>
<comment type="caution">
    <text evidence="1">The sequence shown here is derived from an EMBL/GenBank/DDBJ whole genome shotgun (WGS) entry which is preliminary data.</text>
</comment>